<feature type="domain" description="EGF-like" evidence="3">
    <location>
        <begin position="235"/>
        <end position="283"/>
    </location>
</feature>
<feature type="region of interest" description="Disordered" evidence="1">
    <location>
        <begin position="909"/>
        <end position="929"/>
    </location>
</feature>
<evidence type="ECO:0000313" key="5">
    <source>
        <dbReference type="EMBL" id="CAL6086767.1"/>
    </source>
</evidence>
<feature type="domain" description="EGF-like" evidence="3">
    <location>
        <begin position="511"/>
        <end position="557"/>
    </location>
</feature>
<comment type="caution">
    <text evidence="4">The sequence shown here is derived from an EMBL/GenBank/DDBJ whole genome shotgun (WGS) entry which is preliminary data.</text>
</comment>
<keyword evidence="6" id="KW-1185">Reference proteome</keyword>
<dbReference type="AlphaFoldDB" id="A0AA86UHM7"/>
<dbReference type="SMART" id="SM00181">
    <property type="entry name" value="EGF"/>
    <property type="match status" value="5"/>
</dbReference>
<keyword evidence="2" id="KW-0812">Transmembrane</keyword>
<name>A0AA86UHM7_9EUKA</name>
<dbReference type="SUPFAM" id="SSF57184">
    <property type="entry name" value="Growth factor receptor domain"/>
    <property type="match status" value="3"/>
</dbReference>
<organism evidence="4">
    <name type="scientific">Hexamita inflata</name>
    <dbReference type="NCBI Taxonomy" id="28002"/>
    <lineage>
        <taxon>Eukaryota</taxon>
        <taxon>Metamonada</taxon>
        <taxon>Diplomonadida</taxon>
        <taxon>Hexamitidae</taxon>
        <taxon>Hexamitinae</taxon>
        <taxon>Hexamita</taxon>
    </lineage>
</organism>
<keyword evidence="2" id="KW-0472">Membrane</keyword>
<keyword evidence="2" id="KW-1133">Transmembrane helix</keyword>
<proteinExistence type="predicted"/>
<evidence type="ECO:0000313" key="6">
    <source>
        <dbReference type="Proteomes" id="UP001642409"/>
    </source>
</evidence>
<evidence type="ECO:0000259" key="3">
    <source>
        <dbReference type="SMART" id="SM00181"/>
    </source>
</evidence>
<feature type="domain" description="EGF-like" evidence="3">
    <location>
        <begin position="718"/>
        <end position="752"/>
    </location>
</feature>
<evidence type="ECO:0000313" key="4">
    <source>
        <dbReference type="EMBL" id="CAI9940513.1"/>
    </source>
</evidence>
<dbReference type="SMART" id="SM01411">
    <property type="entry name" value="Ephrin_rec_like"/>
    <property type="match status" value="4"/>
</dbReference>
<accession>A0AA86UHM7</accession>
<dbReference type="Proteomes" id="UP001642409">
    <property type="component" value="Unassembled WGS sequence"/>
</dbReference>
<dbReference type="EMBL" id="CAXDID020000395">
    <property type="protein sequence ID" value="CAL6086767.1"/>
    <property type="molecule type" value="Genomic_DNA"/>
</dbReference>
<dbReference type="EMBL" id="CATOUU010000677">
    <property type="protein sequence ID" value="CAI9940513.1"/>
    <property type="molecule type" value="Genomic_DNA"/>
</dbReference>
<feature type="domain" description="EGF-like" evidence="3">
    <location>
        <begin position="829"/>
        <end position="859"/>
    </location>
</feature>
<protein>
    <recommendedName>
        <fullName evidence="3">EGF-like domain-containing protein</fullName>
    </recommendedName>
</protein>
<feature type="transmembrane region" description="Helical" evidence="2">
    <location>
        <begin position="876"/>
        <end position="900"/>
    </location>
</feature>
<evidence type="ECO:0000256" key="2">
    <source>
        <dbReference type="SAM" id="Phobius"/>
    </source>
</evidence>
<feature type="domain" description="EGF-like" evidence="3">
    <location>
        <begin position="410"/>
        <end position="457"/>
    </location>
</feature>
<gene>
    <name evidence="4" type="ORF">HINF_LOCUS28158</name>
    <name evidence="5" type="ORF">HINF_LOCUS63325</name>
</gene>
<dbReference type="InterPro" id="IPR000742">
    <property type="entry name" value="EGF"/>
</dbReference>
<sequence>MISVILSIQVSCSGDYKYISLDNTHCLFRCPVGSTPDQSNKCVCNGDTPLIAANFRACVSECHGDETISPDKTACLMRCPKFYFYNINRTQCVNKCGVGEQNKDGDCKCDSTHYLSMDGTKCLATCPSGQVAKQGTLMNICACAGSTPYMSSDKLSCISTCEPGEFIYLYTCVANCSVLMHNKTHCIDSCPQGTVQDLVTRTCVDVCPANQAWKEGFCFCPDGEYRNRHNFCVKKCDADEVYDVTERICVRRCFGGFWDIQGVRCVKKCAPGQVPNYETDTCECSKQTKLNWKTFSCECPADKIILLNDLCGDSCPEGSSLVESDGQKQCQCSNFISSDQTKCIPQCPAGEYSDRTGSLCYSKCPGLLSYDITRTRCVDICGVKEFSLEDKLCQCDFGYIQAMPNGRTPFCVPTCPINQYIKNGKCVCAEGTYFNSDTNTCRCPEGKILSADATQCVSSCPKGVGFNEQSQCQCSAGKFLTPEKDRCVDKCESDISDQQKISADGLSCVYSCPARQFISLLGDKCVNVCPRDSEGLYPLFACRCLTGMVSADGKSCVQQCGVGQYKFFNSTTSVFECRCFDNLQVINGQCACPDNKIISLDQKSCVAACDAGQQLQTIDKVQVCGCEKFIASNNQSCVESCGATELIDNVNRRCSKECFYPFMISMDKKQCVPKCAPGEFDNIDRGQCVNSCPGNQLINEYNKCICPGEFRVSLAGDQCIKDCGFGEYTVYFEMLFVCTCLPEFANINGVCQCSSGVISLDWLSCTDSCPAGSTPGAMSNGAKACTCPKYIAEDKLSCVTDCGQSMLDVDQIRCTSFCFPYASDLLSTKCVVECGPNQLNDMYTCICNENYTIKGDTCVYDPPKPPTPPNKDNKTLIIVLSSVFGAIGAVLLILLVVFIAKKKPCKCPKKQSSQKQKEEHIGTETDMYV</sequence>
<dbReference type="InterPro" id="IPR009030">
    <property type="entry name" value="Growth_fac_rcpt_cys_sf"/>
</dbReference>
<reference evidence="5 6" key="2">
    <citation type="submission" date="2024-07" db="EMBL/GenBank/DDBJ databases">
        <authorList>
            <person name="Akdeniz Z."/>
        </authorList>
    </citation>
    <scope>NUCLEOTIDE SEQUENCE [LARGE SCALE GENOMIC DNA]</scope>
</reference>
<reference evidence="4" key="1">
    <citation type="submission" date="2023-06" db="EMBL/GenBank/DDBJ databases">
        <authorList>
            <person name="Kurt Z."/>
        </authorList>
    </citation>
    <scope>NUCLEOTIDE SEQUENCE</scope>
</reference>
<evidence type="ECO:0000256" key="1">
    <source>
        <dbReference type="SAM" id="MobiDB-lite"/>
    </source>
</evidence>